<dbReference type="SUPFAM" id="SSF48726">
    <property type="entry name" value="Immunoglobulin"/>
    <property type="match status" value="2"/>
</dbReference>
<keyword evidence="2" id="KW-1015">Disulfide bond</keyword>
<feature type="domain" description="Ig-like" evidence="4">
    <location>
        <begin position="344"/>
        <end position="426"/>
    </location>
</feature>
<evidence type="ECO:0000256" key="2">
    <source>
        <dbReference type="ARBA" id="ARBA00023157"/>
    </source>
</evidence>
<dbReference type="AlphaFoldDB" id="B9XPX8"/>
<dbReference type="OrthoDB" id="1056765at2"/>
<comment type="caution">
    <text evidence="5">The sequence shown here is derived from an EMBL/GenBank/DDBJ whole genome shotgun (WGS) entry which is preliminary data.</text>
</comment>
<dbReference type="Pfam" id="PF13927">
    <property type="entry name" value="Ig_3"/>
    <property type="match status" value="2"/>
</dbReference>
<proteinExistence type="predicted"/>
<dbReference type="RefSeq" id="WP_007417864.1">
    <property type="nucleotide sequence ID" value="NZ_ABOX02000050.1"/>
</dbReference>
<gene>
    <name evidence="5" type="ORF">Cflav_PD1314</name>
</gene>
<feature type="chain" id="PRO_5002893358" evidence="3">
    <location>
        <begin position="21"/>
        <end position="727"/>
    </location>
</feature>
<feature type="domain" description="Ig-like" evidence="4">
    <location>
        <begin position="250"/>
        <end position="336"/>
    </location>
</feature>
<keyword evidence="3" id="KW-0732">Signal</keyword>
<dbReference type="SMART" id="SM00409">
    <property type="entry name" value="IG"/>
    <property type="match status" value="2"/>
</dbReference>
<evidence type="ECO:0000259" key="4">
    <source>
        <dbReference type="PROSITE" id="PS50835"/>
    </source>
</evidence>
<evidence type="ECO:0000313" key="6">
    <source>
        <dbReference type="Proteomes" id="UP000003688"/>
    </source>
</evidence>
<dbReference type="Proteomes" id="UP000003688">
    <property type="component" value="Unassembled WGS sequence"/>
</dbReference>
<sequence precursor="true">MKKILSAVLLSALTIGAVKADLIWNEGFNYPDGGITTNSAGVWIRQNGSGNDSLVNNHKLEVSATGGVPISRSDDVHRNLSDPYTNTTVIFASFTVNVTSLPNAAGGYFAHFENGSSTFYGRIFALTGTPGPNSTNFTALPGTYRIGVSASSNAPNQIFPIDLATNTDYQVVVSYNTADSYAQLWVNPLSFSDTSVSTGDPVKTQVYLQSFGFRQASSFGNFFCSVSNLATATTFDEAATNVWSLTPVAPVILYQPKNVTNFTGNPATLSVVANGQGLAGLNYQWQKGGVNISNPAGNANTFTISSLALTDSGFYTVVVSNPTTGLSVTSAAAYISANNNPIPPVISQQPTNLTVYYGQTANFSVNANGAQPITYQWLYNNSPIGGATDATLSILNVNTNNGTTGTYKVDITNPYGTTHSASATLAAIGAPVVTIGYLHTLVDGTFYLPTNTTALYTVTGTVTSYTNMTTPGNSEFFIQDGTGGIAVFFAGNGTTIPQAGDSVTVTGPLGQFNSLLEMNLSASDPSHIVVTNSSGHPITSVVLPFSFTNSVAYGGISNAVRLYECAVVTYTNVYFPAGFTNGTFASGVNYTITNAAGETGVFRVDSRVGNIIGQPIPTFAWTVTGPMSYFLTATASDRSAGYELLATRLEDIVTNTPAAIGVTDAQSGTNNVLSWVTQPGYVYSVLQSANVAGPYTRVATTYATGAAGSYVSTNAVTGSKFFQIVSP</sequence>
<protein>
    <submittedName>
        <fullName evidence="5">Immunoglobulin I-set domain protein</fullName>
    </submittedName>
</protein>
<organism evidence="5 6">
    <name type="scientific">Pedosphaera parvula (strain Ellin514)</name>
    <dbReference type="NCBI Taxonomy" id="320771"/>
    <lineage>
        <taxon>Bacteria</taxon>
        <taxon>Pseudomonadati</taxon>
        <taxon>Verrucomicrobiota</taxon>
        <taxon>Pedosphaerae</taxon>
        <taxon>Pedosphaerales</taxon>
        <taxon>Pedosphaeraceae</taxon>
        <taxon>Pedosphaera</taxon>
    </lineage>
</organism>
<name>B9XPX8_PEDPL</name>
<dbReference type="InterPro" id="IPR007110">
    <property type="entry name" value="Ig-like_dom"/>
</dbReference>
<dbReference type="PROSITE" id="PS50835">
    <property type="entry name" value="IG_LIKE"/>
    <property type="match status" value="2"/>
</dbReference>
<accession>B9XPX8</accession>
<keyword evidence="1" id="KW-0677">Repeat</keyword>
<dbReference type="PANTHER" id="PTHR44170:SF6">
    <property type="entry name" value="CONTACTIN"/>
    <property type="match status" value="1"/>
</dbReference>
<evidence type="ECO:0000256" key="3">
    <source>
        <dbReference type="SAM" id="SignalP"/>
    </source>
</evidence>
<dbReference type="EMBL" id="ABOX02000050">
    <property type="protein sequence ID" value="EEF58075.1"/>
    <property type="molecule type" value="Genomic_DNA"/>
</dbReference>
<keyword evidence="6" id="KW-1185">Reference proteome</keyword>
<evidence type="ECO:0000313" key="5">
    <source>
        <dbReference type="EMBL" id="EEF58075.1"/>
    </source>
</evidence>
<feature type="signal peptide" evidence="3">
    <location>
        <begin position="1"/>
        <end position="20"/>
    </location>
</feature>
<dbReference type="Gene3D" id="2.60.40.10">
    <property type="entry name" value="Immunoglobulins"/>
    <property type="match status" value="2"/>
</dbReference>
<dbReference type="InterPro" id="IPR003599">
    <property type="entry name" value="Ig_sub"/>
</dbReference>
<dbReference type="STRING" id="320771.Cflav_PD1314"/>
<dbReference type="PANTHER" id="PTHR44170">
    <property type="entry name" value="PROTEIN SIDEKICK"/>
    <property type="match status" value="1"/>
</dbReference>
<evidence type="ECO:0000256" key="1">
    <source>
        <dbReference type="ARBA" id="ARBA00022737"/>
    </source>
</evidence>
<dbReference type="GO" id="GO:0098609">
    <property type="term" value="P:cell-cell adhesion"/>
    <property type="evidence" value="ECO:0007669"/>
    <property type="project" value="TreeGrafter"/>
</dbReference>
<reference evidence="5 6" key="1">
    <citation type="journal article" date="2011" name="J. Bacteriol.">
        <title>Genome sequence of 'Pedosphaera parvula' Ellin514, an aerobic Verrucomicrobial isolate from pasture soil.</title>
        <authorList>
            <person name="Kant R."/>
            <person name="van Passel M.W."/>
            <person name="Sangwan P."/>
            <person name="Palva A."/>
            <person name="Lucas S."/>
            <person name="Copeland A."/>
            <person name="Lapidus A."/>
            <person name="Glavina Del Rio T."/>
            <person name="Dalin E."/>
            <person name="Tice H."/>
            <person name="Bruce D."/>
            <person name="Goodwin L."/>
            <person name="Pitluck S."/>
            <person name="Chertkov O."/>
            <person name="Larimer F.W."/>
            <person name="Land M.L."/>
            <person name="Hauser L."/>
            <person name="Brettin T.S."/>
            <person name="Detter J.C."/>
            <person name="Han S."/>
            <person name="de Vos W.M."/>
            <person name="Janssen P.H."/>
            <person name="Smidt H."/>
        </authorList>
    </citation>
    <scope>NUCLEOTIDE SEQUENCE [LARGE SCALE GENOMIC DNA]</scope>
    <source>
        <strain evidence="5 6">Ellin514</strain>
    </source>
</reference>
<dbReference type="InterPro" id="IPR036179">
    <property type="entry name" value="Ig-like_dom_sf"/>
</dbReference>
<dbReference type="GO" id="GO:0016020">
    <property type="term" value="C:membrane"/>
    <property type="evidence" value="ECO:0007669"/>
    <property type="project" value="UniProtKB-SubCell"/>
</dbReference>
<dbReference type="CDD" id="cd00096">
    <property type="entry name" value="Ig"/>
    <property type="match status" value="1"/>
</dbReference>
<dbReference type="InterPro" id="IPR013783">
    <property type="entry name" value="Ig-like_fold"/>
</dbReference>